<dbReference type="Proteomes" id="UP000799437">
    <property type="component" value="Unassembled WGS sequence"/>
</dbReference>
<evidence type="ECO:0000313" key="3">
    <source>
        <dbReference type="Proteomes" id="UP000799437"/>
    </source>
</evidence>
<name>A0A6A6WFU8_9PEZI</name>
<gene>
    <name evidence="2" type="ORF">EJ05DRAFT_507272</name>
</gene>
<feature type="region of interest" description="Disordered" evidence="1">
    <location>
        <begin position="1"/>
        <end position="24"/>
    </location>
</feature>
<evidence type="ECO:0000313" key="2">
    <source>
        <dbReference type="EMBL" id="KAF2761623.1"/>
    </source>
</evidence>
<keyword evidence="3" id="KW-1185">Reference proteome</keyword>
<dbReference type="RefSeq" id="XP_033604074.1">
    <property type="nucleotide sequence ID" value="XM_033747906.1"/>
</dbReference>
<proteinExistence type="predicted"/>
<protein>
    <submittedName>
        <fullName evidence="2">Uncharacterized protein</fullName>
    </submittedName>
</protein>
<accession>A0A6A6WFU8</accession>
<sequence>MSPQTPFHEPDRDPEVQSQLDDEQQHCSILLSPSDMSRASFREPPHEDTISARTEDALNMLRSKVPRGVISNASELDQFINNIYWLFRSYINTIQFVTCCHTHAQGYASYAAIIAQDIRQDGQSRERLILLAKGQAYKPGDVNGYTFYNYADDDRGARYDARFRDLRQKIDEMMHLEIARAEQAAIEGRSGGPGGMERR</sequence>
<dbReference type="AlphaFoldDB" id="A0A6A6WFU8"/>
<evidence type="ECO:0000256" key="1">
    <source>
        <dbReference type="SAM" id="MobiDB-lite"/>
    </source>
</evidence>
<dbReference type="EMBL" id="ML996566">
    <property type="protein sequence ID" value="KAF2761623.1"/>
    <property type="molecule type" value="Genomic_DNA"/>
</dbReference>
<reference evidence="2" key="1">
    <citation type="journal article" date="2020" name="Stud. Mycol.">
        <title>101 Dothideomycetes genomes: a test case for predicting lifestyles and emergence of pathogens.</title>
        <authorList>
            <person name="Haridas S."/>
            <person name="Albert R."/>
            <person name="Binder M."/>
            <person name="Bloem J."/>
            <person name="Labutti K."/>
            <person name="Salamov A."/>
            <person name="Andreopoulos B."/>
            <person name="Baker S."/>
            <person name="Barry K."/>
            <person name="Bills G."/>
            <person name="Bluhm B."/>
            <person name="Cannon C."/>
            <person name="Castanera R."/>
            <person name="Culley D."/>
            <person name="Daum C."/>
            <person name="Ezra D."/>
            <person name="Gonzalez J."/>
            <person name="Henrissat B."/>
            <person name="Kuo A."/>
            <person name="Liang C."/>
            <person name="Lipzen A."/>
            <person name="Lutzoni F."/>
            <person name="Magnuson J."/>
            <person name="Mondo S."/>
            <person name="Nolan M."/>
            <person name="Ohm R."/>
            <person name="Pangilinan J."/>
            <person name="Park H.-J."/>
            <person name="Ramirez L."/>
            <person name="Alfaro M."/>
            <person name="Sun H."/>
            <person name="Tritt A."/>
            <person name="Yoshinaga Y."/>
            <person name="Zwiers L.-H."/>
            <person name="Turgeon B."/>
            <person name="Goodwin S."/>
            <person name="Spatafora J."/>
            <person name="Crous P."/>
            <person name="Grigoriev I."/>
        </authorList>
    </citation>
    <scope>NUCLEOTIDE SEQUENCE</scope>
    <source>
        <strain evidence="2">CBS 121739</strain>
    </source>
</reference>
<dbReference type="GeneID" id="54488960"/>
<organism evidence="2 3">
    <name type="scientific">Pseudovirgaria hyperparasitica</name>
    <dbReference type="NCBI Taxonomy" id="470096"/>
    <lineage>
        <taxon>Eukaryota</taxon>
        <taxon>Fungi</taxon>
        <taxon>Dikarya</taxon>
        <taxon>Ascomycota</taxon>
        <taxon>Pezizomycotina</taxon>
        <taxon>Dothideomycetes</taxon>
        <taxon>Dothideomycetes incertae sedis</taxon>
        <taxon>Acrospermales</taxon>
        <taxon>Acrospermaceae</taxon>
        <taxon>Pseudovirgaria</taxon>
    </lineage>
</organism>